<reference evidence="1" key="1">
    <citation type="submission" date="2014-11" db="EMBL/GenBank/DDBJ databases">
        <authorList>
            <person name="Amaro Gonzalez C."/>
        </authorList>
    </citation>
    <scope>NUCLEOTIDE SEQUENCE</scope>
</reference>
<proteinExistence type="predicted"/>
<reference evidence="1" key="2">
    <citation type="journal article" date="2015" name="Fish Shellfish Immunol.">
        <title>Early steps in the European eel (Anguilla anguilla)-Vibrio vulnificus interaction in the gills: Role of the RtxA13 toxin.</title>
        <authorList>
            <person name="Callol A."/>
            <person name="Pajuelo D."/>
            <person name="Ebbesson L."/>
            <person name="Teles M."/>
            <person name="MacKenzie S."/>
            <person name="Amaro C."/>
        </authorList>
    </citation>
    <scope>NUCLEOTIDE SEQUENCE</scope>
</reference>
<accession>A0A0E9RS39</accession>
<organism evidence="1">
    <name type="scientific">Anguilla anguilla</name>
    <name type="common">European freshwater eel</name>
    <name type="synonym">Muraena anguilla</name>
    <dbReference type="NCBI Taxonomy" id="7936"/>
    <lineage>
        <taxon>Eukaryota</taxon>
        <taxon>Metazoa</taxon>
        <taxon>Chordata</taxon>
        <taxon>Craniata</taxon>
        <taxon>Vertebrata</taxon>
        <taxon>Euteleostomi</taxon>
        <taxon>Actinopterygii</taxon>
        <taxon>Neopterygii</taxon>
        <taxon>Teleostei</taxon>
        <taxon>Anguilliformes</taxon>
        <taxon>Anguillidae</taxon>
        <taxon>Anguilla</taxon>
    </lineage>
</organism>
<dbReference type="AlphaFoldDB" id="A0A0E9RS39"/>
<dbReference type="EMBL" id="GBXM01076920">
    <property type="protein sequence ID" value="JAH31657.1"/>
    <property type="molecule type" value="Transcribed_RNA"/>
</dbReference>
<sequence>MLYDPCIIHCCIILVTLS</sequence>
<evidence type="ECO:0000313" key="1">
    <source>
        <dbReference type="EMBL" id="JAH31657.1"/>
    </source>
</evidence>
<name>A0A0E9RS39_ANGAN</name>
<protein>
    <submittedName>
        <fullName evidence="1">Uncharacterized protein</fullName>
    </submittedName>
</protein>